<proteinExistence type="inferred from homology"/>
<evidence type="ECO:0000256" key="6">
    <source>
        <dbReference type="PROSITE-ProRule" id="PRU10141"/>
    </source>
</evidence>
<evidence type="ECO:0000256" key="5">
    <source>
        <dbReference type="ARBA" id="ARBA00022840"/>
    </source>
</evidence>
<dbReference type="PROSITE" id="PS50011">
    <property type="entry name" value="PROTEIN_KINASE_DOM"/>
    <property type="match status" value="1"/>
</dbReference>
<keyword evidence="4" id="KW-0418">Kinase</keyword>
<accession>A0ABN9WJK3</accession>
<evidence type="ECO:0000256" key="7">
    <source>
        <dbReference type="RuleBase" id="RU000304"/>
    </source>
</evidence>
<dbReference type="InterPro" id="IPR050205">
    <property type="entry name" value="CDPK_Ser/Thr_kinases"/>
</dbReference>
<dbReference type="InterPro" id="IPR017441">
    <property type="entry name" value="Protein_kinase_ATP_BS"/>
</dbReference>
<comment type="caution">
    <text evidence="10">The sequence shown here is derived from an EMBL/GenBank/DDBJ whole genome shotgun (WGS) entry which is preliminary data.</text>
</comment>
<evidence type="ECO:0000313" key="10">
    <source>
        <dbReference type="EMBL" id="CAK0885330.1"/>
    </source>
</evidence>
<dbReference type="SMART" id="SM00220">
    <property type="entry name" value="S_TKc"/>
    <property type="match status" value="1"/>
</dbReference>
<evidence type="ECO:0000313" key="11">
    <source>
        <dbReference type="Proteomes" id="UP001189429"/>
    </source>
</evidence>
<evidence type="ECO:0000256" key="2">
    <source>
        <dbReference type="ARBA" id="ARBA00022679"/>
    </source>
</evidence>
<gene>
    <name evidence="10" type="ORF">PCOR1329_LOCUS66964</name>
</gene>
<feature type="binding site" evidence="6">
    <location>
        <position position="158"/>
    </location>
    <ligand>
        <name>ATP</name>
        <dbReference type="ChEBI" id="CHEBI:30616"/>
    </ligand>
</feature>
<feature type="domain" description="Protein kinase" evidence="9">
    <location>
        <begin position="129"/>
        <end position="396"/>
    </location>
</feature>
<keyword evidence="3 6" id="KW-0547">Nucleotide-binding</keyword>
<feature type="non-terminal residue" evidence="10">
    <location>
        <position position="1"/>
    </location>
</feature>
<dbReference type="PROSITE" id="PS00107">
    <property type="entry name" value="PROTEIN_KINASE_ATP"/>
    <property type="match status" value="1"/>
</dbReference>
<feature type="compositionally biased region" description="Low complexity" evidence="8">
    <location>
        <begin position="1"/>
        <end position="16"/>
    </location>
</feature>
<dbReference type="Gene3D" id="1.10.510.10">
    <property type="entry name" value="Transferase(Phosphotransferase) domain 1"/>
    <property type="match status" value="1"/>
</dbReference>
<protein>
    <recommendedName>
        <fullName evidence="9">Protein kinase domain-containing protein</fullName>
    </recommendedName>
</protein>
<dbReference type="InterPro" id="IPR011009">
    <property type="entry name" value="Kinase-like_dom_sf"/>
</dbReference>
<reference evidence="10" key="1">
    <citation type="submission" date="2023-10" db="EMBL/GenBank/DDBJ databases">
        <authorList>
            <person name="Chen Y."/>
            <person name="Shah S."/>
            <person name="Dougan E. K."/>
            <person name="Thang M."/>
            <person name="Chan C."/>
        </authorList>
    </citation>
    <scope>NUCLEOTIDE SEQUENCE [LARGE SCALE GENOMIC DNA]</scope>
</reference>
<dbReference type="EMBL" id="CAUYUJ010018654">
    <property type="protein sequence ID" value="CAK0885330.1"/>
    <property type="molecule type" value="Genomic_DNA"/>
</dbReference>
<dbReference type="Pfam" id="PF00069">
    <property type="entry name" value="Pkinase"/>
    <property type="match status" value="1"/>
</dbReference>
<comment type="similarity">
    <text evidence="7">Belongs to the protein kinase superfamily.</text>
</comment>
<evidence type="ECO:0000256" key="4">
    <source>
        <dbReference type="ARBA" id="ARBA00022777"/>
    </source>
</evidence>
<evidence type="ECO:0000259" key="9">
    <source>
        <dbReference type="PROSITE" id="PS50011"/>
    </source>
</evidence>
<dbReference type="InterPro" id="IPR008271">
    <property type="entry name" value="Ser/Thr_kinase_AS"/>
</dbReference>
<dbReference type="InterPro" id="IPR000719">
    <property type="entry name" value="Prot_kinase_dom"/>
</dbReference>
<keyword evidence="5 6" id="KW-0067">ATP-binding</keyword>
<organism evidence="10 11">
    <name type="scientific">Prorocentrum cordatum</name>
    <dbReference type="NCBI Taxonomy" id="2364126"/>
    <lineage>
        <taxon>Eukaryota</taxon>
        <taxon>Sar</taxon>
        <taxon>Alveolata</taxon>
        <taxon>Dinophyceae</taxon>
        <taxon>Prorocentrales</taxon>
        <taxon>Prorocentraceae</taxon>
        <taxon>Prorocentrum</taxon>
    </lineage>
</organism>
<evidence type="ECO:0000256" key="1">
    <source>
        <dbReference type="ARBA" id="ARBA00022527"/>
    </source>
</evidence>
<evidence type="ECO:0000256" key="3">
    <source>
        <dbReference type="ARBA" id="ARBA00022741"/>
    </source>
</evidence>
<feature type="region of interest" description="Disordered" evidence="8">
    <location>
        <begin position="1"/>
        <end position="38"/>
    </location>
</feature>
<dbReference type="SUPFAM" id="SSF56112">
    <property type="entry name" value="Protein kinase-like (PK-like)"/>
    <property type="match status" value="1"/>
</dbReference>
<feature type="non-terminal residue" evidence="10">
    <location>
        <position position="446"/>
    </location>
</feature>
<keyword evidence="11" id="KW-1185">Reference proteome</keyword>
<keyword evidence="1 7" id="KW-0723">Serine/threonine-protein kinase</keyword>
<keyword evidence="2" id="KW-0808">Transferase</keyword>
<dbReference type="PROSITE" id="PS00108">
    <property type="entry name" value="PROTEIN_KINASE_ST"/>
    <property type="match status" value="1"/>
</dbReference>
<dbReference type="Proteomes" id="UP001189429">
    <property type="component" value="Unassembled WGS sequence"/>
</dbReference>
<evidence type="ECO:0000256" key="8">
    <source>
        <dbReference type="SAM" id="MobiDB-lite"/>
    </source>
</evidence>
<sequence>APGARQRARAGALGHAPRGGRGGSPPRRGPGRAGSALGRGMAACPPCLACLGGLRVRRRRRAETSASDTREEPVGVDRWELGAVQDSAPDITVFQTVQRRVSSRRRAPGIDLGILRLNYDPSRPVNKQYRTLEKLGEGAYGSVYKVKNEVGDQIRAMKVLNKKTDVKEDMGFVVAEIEAMVRLDHPNIARCIQFFEDDRSIYLIAELCNGGDFSKVGRFGRQEVRLLFQDVFRGVAYCHGQDIAHRDLKFENCMLCTGQGRRVAKVIDFGHSSIKTDGSSDLYMNEALGTKYFVAPEVIDNQVQVKMYGVKCDIWSLGVMMYIILTKEHPFAEHATKLPSRELFRKIRGGSLRLRPLDQAHVEVPAVELLKGQPGLLTRSVPLRIDAASALKKEWLNVDPDPSRSLVSQTSEAEMLSRLVTYRNMSRFEKTVLMMAAHQADIQVVE</sequence>
<dbReference type="PANTHER" id="PTHR24349">
    <property type="entry name" value="SERINE/THREONINE-PROTEIN KINASE"/>
    <property type="match status" value="1"/>
</dbReference>
<name>A0ABN9WJK3_9DINO</name>